<sequence length="175" mass="19330">MAGSLSVKKVIWFLKIVLSFDDGIAILLGTAPVPASEEIYHAIRVPRNDCGVRIDGGRGICAAEVIIMAIEPFEEIVDGLGGWARIHALTQSFRAENPRMWEKLVPIVSLIQPGGKIRDGLGGMSAMLSQRFGGVGEKTLRRWKKEIIRALAIHLLTWAYTDGFSLNYYPPKKLN</sequence>
<keyword evidence="2" id="KW-1185">Reference proteome</keyword>
<reference evidence="1 2" key="1">
    <citation type="submission" date="2014-04" db="EMBL/GenBank/DDBJ databases">
        <title>Draft Genome Sequence of Synergistes jonesii.</title>
        <authorList>
            <person name="Coil D.A."/>
            <person name="Eisen J.A."/>
            <person name="Holland-Moritz H.E."/>
        </authorList>
    </citation>
    <scope>NUCLEOTIDE SEQUENCE [LARGE SCALE GENOMIC DNA]</scope>
    <source>
        <strain evidence="1 2">78-1</strain>
    </source>
</reference>
<organism evidence="1 2">
    <name type="scientific">Synergistes jonesii</name>
    <dbReference type="NCBI Taxonomy" id="2754"/>
    <lineage>
        <taxon>Bacteria</taxon>
        <taxon>Thermotogati</taxon>
        <taxon>Synergistota</taxon>
        <taxon>Synergistia</taxon>
        <taxon>Synergistales</taxon>
        <taxon>Synergistaceae</taxon>
        <taxon>Synergistes</taxon>
    </lineage>
</organism>
<gene>
    <name evidence="1" type="ORF">EH55_12915</name>
</gene>
<dbReference type="STRING" id="2754.EH55_12915"/>
<evidence type="ECO:0000313" key="1">
    <source>
        <dbReference type="EMBL" id="KEJ93197.1"/>
    </source>
</evidence>
<name>A0A073J646_9BACT</name>
<accession>A0A073J646</accession>
<protein>
    <submittedName>
        <fullName evidence="1">Uncharacterized protein</fullName>
    </submittedName>
</protein>
<dbReference type="OrthoDB" id="9919968at2"/>
<comment type="caution">
    <text evidence="1">The sequence shown here is derived from an EMBL/GenBank/DDBJ whole genome shotgun (WGS) entry which is preliminary data.</text>
</comment>
<dbReference type="EMBL" id="JMKI01000006">
    <property type="protein sequence ID" value="KEJ93197.1"/>
    <property type="molecule type" value="Genomic_DNA"/>
</dbReference>
<evidence type="ECO:0000313" key="2">
    <source>
        <dbReference type="Proteomes" id="UP000027665"/>
    </source>
</evidence>
<proteinExistence type="predicted"/>
<dbReference type="GeneID" id="90982852"/>
<dbReference type="AlphaFoldDB" id="A0A073J646"/>
<dbReference type="RefSeq" id="WP_037974544.1">
    <property type="nucleotide sequence ID" value="NZ_JMKI01000006.1"/>
</dbReference>
<dbReference type="Proteomes" id="UP000027665">
    <property type="component" value="Unassembled WGS sequence"/>
</dbReference>